<dbReference type="Pfam" id="PF00486">
    <property type="entry name" value="Trans_reg_C"/>
    <property type="match status" value="1"/>
</dbReference>
<reference evidence="10 11" key="1">
    <citation type="submission" date="2016-01" db="EMBL/GenBank/DDBJ databases">
        <authorList>
            <person name="Oliw E.H."/>
        </authorList>
    </citation>
    <scope>NUCLEOTIDE SEQUENCE [LARGE SCALE GENOMIC DNA]</scope>
    <source>
        <strain evidence="10 11">CMW7756A</strain>
    </source>
</reference>
<dbReference type="CDD" id="cd00383">
    <property type="entry name" value="trans_reg_C"/>
    <property type="match status" value="1"/>
</dbReference>
<dbReference type="GO" id="GO:0032993">
    <property type="term" value="C:protein-DNA complex"/>
    <property type="evidence" value="ECO:0007669"/>
    <property type="project" value="TreeGrafter"/>
</dbReference>
<feature type="modified residue" description="4-aspartylphosphate" evidence="6">
    <location>
        <position position="70"/>
    </location>
</feature>
<dbReference type="Gene3D" id="3.40.50.2300">
    <property type="match status" value="1"/>
</dbReference>
<dbReference type="EMBL" id="LRQE01000015">
    <property type="protein sequence ID" value="KXA31365.1"/>
    <property type="molecule type" value="Genomic_DNA"/>
</dbReference>
<dbReference type="SMART" id="SM00862">
    <property type="entry name" value="Trans_reg_C"/>
    <property type="match status" value="1"/>
</dbReference>
<evidence type="ECO:0000256" key="2">
    <source>
        <dbReference type="ARBA" id="ARBA00023012"/>
    </source>
</evidence>
<dbReference type="InterPro" id="IPR039420">
    <property type="entry name" value="WalR-like"/>
</dbReference>
<keyword evidence="1 6" id="KW-0597">Phosphoprotein</keyword>
<dbReference type="FunFam" id="1.10.10.10:FF:000018">
    <property type="entry name" value="DNA-binding response regulator ResD"/>
    <property type="match status" value="1"/>
</dbReference>
<dbReference type="Pfam" id="PF00072">
    <property type="entry name" value="Response_reg"/>
    <property type="match status" value="1"/>
</dbReference>
<keyword evidence="3" id="KW-0805">Transcription regulation</keyword>
<dbReference type="Gene3D" id="6.10.250.690">
    <property type="match status" value="1"/>
</dbReference>
<dbReference type="Gene3D" id="1.10.10.10">
    <property type="entry name" value="Winged helix-like DNA-binding domain superfamily/Winged helix DNA-binding domain"/>
    <property type="match status" value="1"/>
</dbReference>
<dbReference type="PROSITE" id="PS51755">
    <property type="entry name" value="OMPR_PHOB"/>
    <property type="match status" value="1"/>
</dbReference>
<evidence type="ECO:0000256" key="6">
    <source>
        <dbReference type="PROSITE-ProRule" id="PRU00169"/>
    </source>
</evidence>
<evidence type="ECO:0000256" key="3">
    <source>
        <dbReference type="ARBA" id="ARBA00023015"/>
    </source>
</evidence>
<organism evidence="10">
    <name type="scientific">Peptoniphilus harei</name>
    <dbReference type="NCBI Taxonomy" id="54005"/>
    <lineage>
        <taxon>Bacteria</taxon>
        <taxon>Bacillati</taxon>
        <taxon>Bacillota</taxon>
        <taxon>Tissierellia</taxon>
        <taxon>Tissierellales</taxon>
        <taxon>Peptoniphilaceae</taxon>
        <taxon>Peptoniphilus</taxon>
    </lineage>
</organism>
<comment type="caution">
    <text evidence="10">The sequence shown here is derived from an EMBL/GenBank/DDBJ whole genome shotgun (WGS) entry which is preliminary data.</text>
</comment>
<evidence type="ECO:0000256" key="4">
    <source>
        <dbReference type="ARBA" id="ARBA00023125"/>
    </source>
</evidence>
<dbReference type="SMART" id="SM00448">
    <property type="entry name" value="REC"/>
    <property type="match status" value="1"/>
</dbReference>
<dbReference type="SUPFAM" id="SSF46894">
    <property type="entry name" value="C-terminal effector domain of the bipartite response regulators"/>
    <property type="match status" value="1"/>
</dbReference>
<dbReference type="PROSITE" id="PS50110">
    <property type="entry name" value="RESPONSE_REGULATORY"/>
    <property type="match status" value="1"/>
</dbReference>
<dbReference type="PANTHER" id="PTHR48111:SF2">
    <property type="entry name" value="RESPONSE REGULATOR SAER"/>
    <property type="match status" value="1"/>
</dbReference>
<feature type="domain" description="OmpR/PhoB-type" evidence="9">
    <location>
        <begin position="147"/>
        <end position="246"/>
    </location>
</feature>
<feature type="domain" description="Response regulatory" evidence="8">
    <location>
        <begin position="21"/>
        <end position="134"/>
    </location>
</feature>
<keyword evidence="2" id="KW-0902">Two-component regulatory system</keyword>
<dbReference type="GO" id="GO:0000156">
    <property type="term" value="F:phosphorelay response regulator activity"/>
    <property type="evidence" value="ECO:0007669"/>
    <property type="project" value="TreeGrafter"/>
</dbReference>
<protein>
    <submittedName>
        <fullName evidence="10">Putative alkaline phosphatase synthesis transcriptional regulatory protein PhoP</fullName>
    </submittedName>
</protein>
<evidence type="ECO:0000259" key="9">
    <source>
        <dbReference type="PROSITE" id="PS51755"/>
    </source>
</evidence>
<evidence type="ECO:0000259" key="8">
    <source>
        <dbReference type="PROSITE" id="PS50110"/>
    </source>
</evidence>
<dbReference type="InterPro" id="IPR011006">
    <property type="entry name" value="CheY-like_superfamily"/>
</dbReference>
<feature type="DNA-binding region" description="OmpR/PhoB-type" evidence="7">
    <location>
        <begin position="147"/>
        <end position="246"/>
    </location>
</feature>
<dbReference type="GO" id="GO:0005829">
    <property type="term" value="C:cytosol"/>
    <property type="evidence" value="ECO:0007669"/>
    <property type="project" value="TreeGrafter"/>
</dbReference>
<dbReference type="PANTHER" id="PTHR48111">
    <property type="entry name" value="REGULATOR OF RPOS"/>
    <property type="match status" value="1"/>
</dbReference>
<dbReference type="InterPro" id="IPR016032">
    <property type="entry name" value="Sig_transdc_resp-reg_C-effctor"/>
</dbReference>
<evidence type="ECO:0000313" key="10">
    <source>
        <dbReference type="EMBL" id="KXA31365.1"/>
    </source>
</evidence>
<evidence type="ECO:0000256" key="5">
    <source>
        <dbReference type="ARBA" id="ARBA00023163"/>
    </source>
</evidence>
<dbReference type="InterPro" id="IPR036388">
    <property type="entry name" value="WH-like_DNA-bd_sf"/>
</dbReference>
<dbReference type="InterPro" id="IPR001789">
    <property type="entry name" value="Sig_transdc_resp-reg_receiver"/>
</dbReference>
<dbReference type="GO" id="GO:0000976">
    <property type="term" value="F:transcription cis-regulatory region binding"/>
    <property type="evidence" value="ECO:0007669"/>
    <property type="project" value="TreeGrafter"/>
</dbReference>
<evidence type="ECO:0000256" key="7">
    <source>
        <dbReference type="PROSITE-ProRule" id="PRU01091"/>
    </source>
</evidence>
<accession>A0A133PRF3</accession>
<name>A0A133PRF3_9FIRM</name>
<dbReference type="GO" id="GO:0006355">
    <property type="term" value="P:regulation of DNA-templated transcription"/>
    <property type="evidence" value="ECO:0007669"/>
    <property type="project" value="InterPro"/>
</dbReference>
<sequence>MSYDNKSLNDKIGLGDTMNYNILVCDDERDILDAIKIYLKAEGYKVFTAEDGARALEIIKENEIHLAIIDIMMPVMDGITLIMKMREKTNIPIIVLSAKGEVTDKIVGLNVGADDYITKPFNAVELTARVNSLIRRYFSLGASDIKTGDLKIGRVSIFDDSKEVRVEDDIANLTPYEYKILYLLAKNPGRVFSSNEIYERVWEEEAIDVRKIISVHISHLRDKIEINPRKPDLIKSVYGMGYKIEVK</sequence>
<dbReference type="InterPro" id="IPR001867">
    <property type="entry name" value="OmpR/PhoB-type_DNA-bd"/>
</dbReference>
<dbReference type="CDD" id="cd17574">
    <property type="entry name" value="REC_OmpR"/>
    <property type="match status" value="1"/>
</dbReference>
<evidence type="ECO:0000313" key="11">
    <source>
        <dbReference type="Proteomes" id="UP000070174"/>
    </source>
</evidence>
<dbReference type="SUPFAM" id="SSF52172">
    <property type="entry name" value="CheY-like"/>
    <property type="match status" value="1"/>
</dbReference>
<dbReference type="PATRIC" id="fig|54005.3.peg.472"/>
<dbReference type="Proteomes" id="UP000070174">
    <property type="component" value="Unassembled WGS sequence"/>
</dbReference>
<keyword evidence="5" id="KW-0804">Transcription</keyword>
<proteinExistence type="predicted"/>
<dbReference type="FunFam" id="3.40.50.2300:FF:000001">
    <property type="entry name" value="DNA-binding response regulator PhoB"/>
    <property type="match status" value="1"/>
</dbReference>
<evidence type="ECO:0000256" key="1">
    <source>
        <dbReference type="ARBA" id="ARBA00022553"/>
    </source>
</evidence>
<gene>
    <name evidence="10" type="ORF">HMPREF3229_00479</name>
</gene>
<dbReference type="AlphaFoldDB" id="A0A133PRF3"/>
<keyword evidence="4 7" id="KW-0238">DNA-binding</keyword>